<evidence type="ECO:0000256" key="1">
    <source>
        <dbReference type="ARBA" id="ARBA00023002"/>
    </source>
</evidence>
<dbReference type="Gene3D" id="3.40.50.720">
    <property type="entry name" value="NAD(P)-binding Rossmann-like Domain"/>
    <property type="match status" value="1"/>
</dbReference>
<dbReference type="GO" id="GO:0006635">
    <property type="term" value="P:fatty acid beta-oxidation"/>
    <property type="evidence" value="ECO:0007669"/>
    <property type="project" value="TreeGrafter"/>
</dbReference>
<organism evidence="5 6">
    <name type="scientific">Aquipluma nitroreducens</name>
    <dbReference type="NCBI Taxonomy" id="2010828"/>
    <lineage>
        <taxon>Bacteria</taxon>
        <taxon>Pseudomonadati</taxon>
        <taxon>Bacteroidota</taxon>
        <taxon>Bacteroidia</taxon>
        <taxon>Marinilabiliales</taxon>
        <taxon>Prolixibacteraceae</taxon>
        <taxon>Aquipluma</taxon>
    </lineage>
</organism>
<proteinExistence type="predicted"/>
<evidence type="ECO:0000259" key="3">
    <source>
        <dbReference type="Pfam" id="PF00725"/>
    </source>
</evidence>
<dbReference type="InterPro" id="IPR022694">
    <property type="entry name" value="3-OHacyl-CoA_DH"/>
</dbReference>
<dbReference type="Gene3D" id="1.10.1040.10">
    <property type="entry name" value="N-(1-d-carboxylethyl)-l-norvaline Dehydrogenase, domain 2"/>
    <property type="match status" value="1"/>
</dbReference>
<dbReference type="SUPFAM" id="SSF48179">
    <property type="entry name" value="6-phosphogluconate dehydrogenase C-terminal domain-like"/>
    <property type="match status" value="1"/>
</dbReference>
<evidence type="ECO:0000313" key="5">
    <source>
        <dbReference type="EMBL" id="BBE16442.1"/>
    </source>
</evidence>
<dbReference type="Pfam" id="PF02737">
    <property type="entry name" value="3HCDH_N"/>
    <property type="match status" value="1"/>
</dbReference>
<dbReference type="InterPro" id="IPR006176">
    <property type="entry name" value="3-OHacyl-CoA_DH_NAD-bd"/>
</dbReference>
<dbReference type="PANTHER" id="PTHR48075:SF5">
    <property type="entry name" value="3-HYDROXYBUTYRYL-COA DEHYDROGENASE"/>
    <property type="match status" value="1"/>
</dbReference>
<keyword evidence="6" id="KW-1185">Reference proteome</keyword>
<dbReference type="InterPro" id="IPR008927">
    <property type="entry name" value="6-PGluconate_DH-like_C_sf"/>
</dbReference>
<dbReference type="InterPro" id="IPR013328">
    <property type="entry name" value="6PGD_dom2"/>
</dbReference>
<evidence type="ECO:0000259" key="4">
    <source>
        <dbReference type="Pfam" id="PF02737"/>
    </source>
</evidence>
<dbReference type="Proteomes" id="UP001193389">
    <property type="component" value="Chromosome"/>
</dbReference>
<dbReference type="InterPro" id="IPR036291">
    <property type="entry name" value="NAD(P)-bd_dom_sf"/>
</dbReference>
<dbReference type="PIRSF" id="PIRSF000105">
    <property type="entry name" value="HCDH"/>
    <property type="match status" value="1"/>
</dbReference>
<feature type="site" description="Important for catalytic activity" evidence="2">
    <location>
        <position position="167"/>
    </location>
</feature>
<protein>
    <submittedName>
        <fullName evidence="5">3-hydroxybutyryl-CoA dehydrogenase</fullName>
    </submittedName>
</protein>
<dbReference type="GO" id="GO:0008691">
    <property type="term" value="F:3-hydroxybutyryl-CoA dehydrogenase activity"/>
    <property type="evidence" value="ECO:0007669"/>
    <property type="project" value="TreeGrafter"/>
</dbReference>
<reference evidence="5" key="1">
    <citation type="journal article" date="2020" name="Int. J. Syst. Evol. Microbiol.">
        <title>Aquipluma nitroreducens gen. nov. sp. nov., a novel facultatively anaerobic bacterium isolated from a freshwater lake.</title>
        <authorList>
            <person name="Watanabe M."/>
            <person name="Kojima H."/>
            <person name="Fukui M."/>
        </authorList>
    </citation>
    <scope>NUCLEOTIDE SEQUENCE</scope>
    <source>
        <strain evidence="5">MeG22</strain>
    </source>
</reference>
<dbReference type="InterPro" id="IPR006108">
    <property type="entry name" value="3HC_DH_C"/>
</dbReference>
<dbReference type="AlphaFoldDB" id="A0A5K7S4H0"/>
<gene>
    <name evidence="5" type="ORF">AQPE_0580</name>
</gene>
<feature type="domain" description="3-hydroxyacyl-CoA dehydrogenase NAD binding" evidence="4">
    <location>
        <begin position="27"/>
        <end position="208"/>
    </location>
</feature>
<keyword evidence="1" id="KW-0560">Oxidoreductase</keyword>
<evidence type="ECO:0000313" key="6">
    <source>
        <dbReference type="Proteomes" id="UP001193389"/>
    </source>
</evidence>
<dbReference type="RefSeq" id="WP_318349520.1">
    <property type="nucleotide sequence ID" value="NZ_AP018694.1"/>
</dbReference>
<dbReference type="PANTHER" id="PTHR48075">
    <property type="entry name" value="3-HYDROXYACYL-COA DEHYDROGENASE FAMILY PROTEIN"/>
    <property type="match status" value="1"/>
</dbReference>
<name>A0A5K7S4H0_9BACT</name>
<feature type="domain" description="3-hydroxyacyl-CoA dehydrogenase C-terminal" evidence="3">
    <location>
        <begin position="213"/>
        <end position="309"/>
    </location>
</feature>
<sequence>MPSEVIYEPIEEFGLSKKSISKTLFSKIGVVGCGLVGQNIARVASFYGIEVVFIEVSEDKIREAYKNIEKVLDERIEHWGITQGEKRAILSRIKGTLDYKDLKGCDFVIEAIRAIDRGGKIKERKEIFRKIEEVVEPDCIIATHSTTIVITELSSDLQYRDRCISLHFFVNHQEARVIEVVRGLYTTDESYQKVCKFVALINRKIVPVLESAGLVSVRLFVVLLNEACEVLMEGISNIEDVDQLMRIGFGMRLGPFELADKMGLDKVLRWMDNIYNEFGDIRYKPNPYLRKLVRAKHFGIESGDGFYKYDENGNRVIQPNNQRC</sequence>
<dbReference type="Pfam" id="PF00725">
    <property type="entry name" value="3HCDH"/>
    <property type="match status" value="1"/>
</dbReference>
<evidence type="ECO:0000256" key="2">
    <source>
        <dbReference type="PIRSR" id="PIRSR000105-1"/>
    </source>
</evidence>
<dbReference type="GO" id="GO:0070403">
    <property type="term" value="F:NAD+ binding"/>
    <property type="evidence" value="ECO:0007669"/>
    <property type="project" value="InterPro"/>
</dbReference>
<accession>A0A5K7S4H0</accession>
<dbReference type="SUPFAM" id="SSF51735">
    <property type="entry name" value="NAD(P)-binding Rossmann-fold domains"/>
    <property type="match status" value="1"/>
</dbReference>
<dbReference type="KEGG" id="anf:AQPE_0580"/>
<dbReference type="EMBL" id="AP018694">
    <property type="protein sequence ID" value="BBE16442.1"/>
    <property type="molecule type" value="Genomic_DNA"/>
</dbReference>